<dbReference type="AlphaFoldDB" id="A0A8T0P622"/>
<dbReference type="Proteomes" id="UP000823388">
    <property type="component" value="Chromosome 8N"/>
</dbReference>
<name>A0A8T0P622_PANVG</name>
<sequence length="159" mass="17759">MEQEAKNPHTPVGCPSVYRSRSRAIRSRSAFRRALIIACRRRVIACRRRGGSFTLLLTPTPRPPYPTHHEEEFTVAGGRRCRGSARKGSPPPRILEAAGGLHCHPEESRKESLSHLRPTAMAKKKKLIGAKDASIRAMPRNTVSLISDGMPEQYLRTKL</sequence>
<keyword evidence="2" id="KW-1185">Reference proteome</keyword>
<comment type="caution">
    <text evidence="1">The sequence shown here is derived from an EMBL/GenBank/DDBJ whole genome shotgun (WGS) entry which is preliminary data.</text>
</comment>
<dbReference type="EMBL" id="CM029052">
    <property type="protein sequence ID" value="KAG2555632.1"/>
    <property type="molecule type" value="Genomic_DNA"/>
</dbReference>
<evidence type="ECO:0000313" key="1">
    <source>
        <dbReference type="EMBL" id="KAG2555632.1"/>
    </source>
</evidence>
<accession>A0A8T0P622</accession>
<evidence type="ECO:0000313" key="2">
    <source>
        <dbReference type="Proteomes" id="UP000823388"/>
    </source>
</evidence>
<reference evidence="1" key="1">
    <citation type="submission" date="2020-05" db="EMBL/GenBank/DDBJ databases">
        <title>WGS assembly of Panicum virgatum.</title>
        <authorList>
            <person name="Lovell J.T."/>
            <person name="Jenkins J."/>
            <person name="Shu S."/>
            <person name="Juenger T.E."/>
            <person name="Schmutz J."/>
        </authorList>
    </citation>
    <scope>NUCLEOTIDE SEQUENCE</scope>
    <source>
        <strain evidence="1">AP13</strain>
    </source>
</reference>
<dbReference type="OrthoDB" id="10282098at2759"/>
<proteinExistence type="predicted"/>
<protein>
    <submittedName>
        <fullName evidence="1">Uncharacterized protein</fullName>
    </submittedName>
</protein>
<gene>
    <name evidence="1" type="ORF">PVAP13_8NG039200</name>
</gene>
<organism evidence="1 2">
    <name type="scientific">Panicum virgatum</name>
    <name type="common">Blackwell switchgrass</name>
    <dbReference type="NCBI Taxonomy" id="38727"/>
    <lineage>
        <taxon>Eukaryota</taxon>
        <taxon>Viridiplantae</taxon>
        <taxon>Streptophyta</taxon>
        <taxon>Embryophyta</taxon>
        <taxon>Tracheophyta</taxon>
        <taxon>Spermatophyta</taxon>
        <taxon>Magnoliopsida</taxon>
        <taxon>Liliopsida</taxon>
        <taxon>Poales</taxon>
        <taxon>Poaceae</taxon>
        <taxon>PACMAD clade</taxon>
        <taxon>Panicoideae</taxon>
        <taxon>Panicodae</taxon>
        <taxon>Paniceae</taxon>
        <taxon>Panicinae</taxon>
        <taxon>Panicum</taxon>
        <taxon>Panicum sect. Hiantes</taxon>
    </lineage>
</organism>